<name>A0A972SJL7_9BURK</name>
<evidence type="ECO:0000313" key="3">
    <source>
        <dbReference type="Proteomes" id="UP000655523"/>
    </source>
</evidence>
<feature type="compositionally biased region" description="Basic and acidic residues" evidence="1">
    <location>
        <begin position="77"/>
        <end position="93"/>
    </location>
</feature>
<evidence type="ECO:0008006" key="4">
    <source>
        <dbReference type="Google" id="ProtNLM"/>
    </source>
</evidence>
<dbReference type="EMBL" id="WOEZ01000074">
    <property type="protein sequence ID" value="NPT55840.1"/>
    <property type="molecule type" value="Genomic_DNA"/>
</dbReference>
<keyword evidence="3" id="KW-1185">Reference proteome</keyword>
<reference evidence="2 3" key="1">
    <citation type="submission" date="2019-11" db="EMBL/GenBank/DDBJ databases">
        <title>Metabolism of dissolved organic matter in forest soils.</title>
        <authorList>
            <person name="Cyle K.T."/>
            <person name="Wilhelm R.C."/>
            <person name="Martinez C.E."/>
        </authorList>
    </citation>
    <scope>NUCLEOTIDE SEQUENCE [LARGE SCALE GENOMIC DNA]</scope>
    <source>
        <strain evidence="2 3">5N</strain>
    </source>
</reference>
<dbReference type="InterPro" id="IPR052183">
    <property type="entry name" value="IS_Transposase"/>
</dbReference>
<evidence type="ECO:0000256" key="1">
    <source>
        <dbReference type="SAM" id="MobiDB-lite"/>
    </source>
</evidence>
<dbReference type="PANTHER" id="PTHR35528:SF3">
    <property type="entry name" value="BLL1675 PROTEIN"/>
    <property type="match status" value="1"/>
</dbReference>
<sequence>MKLLDPGVARVFKRPHYPLDVILMCVPWYEAYGLSLRNIEEMMAERGIEVDHWTAHRWAIKLLPVLEKAFCRRNRPERRTRNGHDRRMPSELR</sequence>
<organism evidence="2 3">
    <name type="scientific">Paraburkholderia elongata</name>
    <dbReference type="NCBI Taxonomy" id="2675747"/>
    <lineage>
        <taxon>Bacteria</taxon>
        <taxon>Pseudomonadati</taxon>
        <taxon>Pseudomonadota</taxon>
        <taxon>Betaproteobacteria</taxon>
        <taxon>Burkholderiales</taxon>
        <taxon>Burkholderiaceae</taxon>
        <taxon>Paraburkholderia</taxon>
    </lineage>
</organism>
<proteinExistence type="predicted"/>
<evidence type="ECO:0000313" key="2">
    <source>
        <dbReference type="EMBL" id="NPT55840.1"/>
    </source>
</evidence>
<dbReference type="PANTHER" id="PTHR35528">
    <property type="entry name" value="BLL1675 PROTEIN"/>
    <property type="match status" value="1"/>
</dbReference>
<feature type="region of interest" description="Disordered" evidence="1">
    <location>
        <begin position="74"/>
        <end position="93"/>
    </location>
</feature>
<accession>A0A972SJL7</accession>
<protein>
    <recommendedName>
        <fullName evidence="4">Transposase</fullName>
    </recommendedName>
</protein>
<comment type="caution">
    <text evidence="2">The sequence shown here is derived from an EMBL/GenBank/DDBJ whole genome shotgun (WGS) entry which is preliminary data.</text>
</comment>
<dbReference type="AlphaFoldDB" id="A0A972SJL7"/>
<dbReference type="Proteomes" id="UP000655523">
    <property type="component" value="Unassembled WGS sequence"/>
</dbReference>
<gene>
    <name evidence="2" type="ORF">GNZ13_14865</name>
</gene>